<protein>
    <submittedName>
        <fullName evidence="1">Uncharacterized protein</fullName>
    </submittedName>
</protein>
<dbReference type="EMBL" id="CM056815">
    <property type="protein sequence ID" value="KAJ8630658.1"/>
    <property type="molecule type" value="Genomic_DNA"/>
</dbReference>
<keyword evidence="2" id="KW-1185">Reference proteome</keyword>
<name>A0ACC2LC41_PERAE</name>
<gene>
    <name evidence="1" type="ORF">MRB53_023981</name>
</gene>
<organism evidence="1 2">
    <name type="scientific">Persea americana</name>
    <name type="common">Avocado</name>
    <dbReference type="NCBI Taxonomy" id="3435"/>
    <lineage>
        <taxon>Eukaryota</taxon>
        <taxon>Viridiplantae</taxon>
        <taxon>Streptophyta</taxon>
        <taxon>Embryophyta</taxon>
        <taxon>Tracheophyta</taxon>
        <taxon>Spermatophyta</taxon>
        <taxon>Magnoliopsida</taxon>
        <taxon>Magnoliidae</taxon>
        <taxon>Laurales</taxon>
        <taxon>Lauraceae</taxon>
        <taxon>Persea</taxon>
    </lineage>
</organism>
<dbReference type="Proteomes" id="UP001234297">
    <property type="component" value="Chromosome 7"/>
</dbReference>
<sequence length="107" mass="12820">MGEERKRKGDNIILDEEEEERMEEFYALLRQIKATKDHWRSESNERKKKKMKMVMKVEAKEAWTPSFEWEDFKAVIEFNRPLFCPGPSRKEGEIKEVNSLDLNLSPQ</sequence>
<comment type="caution">
    <text evidence="1">The sequence shown here is derived from an EMBL/GenBank/DDBJ whole genome shotgun (WGS) entry which is preliminary data.</text>
</comment>
<evidence type="ECO:0000313" key="1">
    <source>
        <dbReference type="EMBL" id="KAJ8630658.1"/>
    </source>
</evidence>
<evidence type="ECO:0000313" key="2">
    <source>
        <dbReference type="Proteomes" id="UP001234297"/>
    </source>
</evidence>
<proteinExistence type="predicted"/>
<accession>A0ACC2LC41</accession>
<reference evidence="1 2" key="1">
    <citation type="journal article" date="2022" name="Hortic Res">
        <title>A haplotype resolved chromosomal level avocado genome allows analysis of novel avocado genes.</title>
        <authorList>
            <person name="Nath O."/>
            <person name="Fletcher S.J."/>
            <person name="Hayward A."/>
            <person name="Shaw L.M."/>
            <person name="Masouleh A.K."/>
            <person name="Furtado A."/>
            <person name="Henry R.J."/>
            <person name="Mitter N."/>
        </authorList>
    </citation>
    <scope>NUCLEOTIDE SEQUENCE [LARGE SCALE GENOMIC DNA]</scope>
    <source>
        <strain evidence="2">cv. Hass</strain>
    </source>
</reference>